<proteinExistence type="predicted"/>
<reference evidence="1 2" key="1">
    <citation type="journal article" date="2016" name="Nat. Commun.">
        <title>Thousands of microbial genomes shed light on interconnected biogeochemical processes in an aquifer system.</title>
        <authorList>
            <person name="Anantharaman K."/>
            <person name="Brown C.T."/>
            <person name="Hug L.A."/>
            <person name="Sharon I."/>
            <person name="Castelle C.J."/>
            <person name="Probst A.J."/>
            <person name="Thomas B.C."/>
            <person name="Singh A."/>
            <person name="Wilkins M.J."/>
            <person name="Karaoz U."/>
            <person name="Brodie E.L."/>
            <person name="Williams K.H."/>
            <person name="Hubbard S.S."/>
            <person name="Banfield J.F."/>
        </authorList>
    </citation>
    <scope>NUCLEOTIDE SEQUENCE [LARGE SCALE GENOMIC DNA]</scope>
</reference>
<organism evidence="1 2">
    <name type="scientific">Candidatus Daviesbacteria bacterium RIFCSPLOWO2_01_FULL_40_24</name>
    <dbReference type="NCBI Taxonomy" id="1797787"/>
    <lineage>
        <taxon>Bacteria</taxon>
        <taxon>Candidatus Daviesiibacteriota</taxon>
    </lineage>
</organism>
<dbReference type="Proteomes" id="UP000178017">
    <property type="component" value="Unassembled WGS sequence"/>
</dbReference>
<gene>
    <name evidence="1" type="ORF">A3B49_03265</name>
</gene>
<sequence length="221" mass="25173">MPIIGMGNYRKIREVGVLNYGVISSQQEYFTAPGRVSMERKISPSPFNGRCDAVVKSRTAGSSIYPTIYELYYRPEARVPSINWEDETFLSIWRQGIYRTNYKNDGDLAELNVLLDIPFVSFDFIGNNIRDGDSNLLGRLSDYLNTKERLLFNERHYIITKSLSEVMARIIRPAGNRDLAVITVPPKISMGNMFKVLTGEGKDWLQLSEHIPVTVSIAKDR</sequence>
<name>A0A1F5MKM8_9BACT</name>
<comment type="caution">
    <text evidence="1">The sequence shown here is derived from an EMBL/GenBank/DDBJ whole genome shotgun (WGS) entry which is preliminary data.</text>
</comment>
<accession>A0A1F5MKM8</accession>
<dbReference type="AlphaFoldDB" id="A0A1F5MKM8"/>
<evidence type="ECO:0000313" key="2">
    <source>
        <dbReference type="Proteomes" id="UP000178017"/>
    </source>
</evidence>
<evidence type="ECO:0000313" key="1">
    <source>
        <dbReference type="EMBL" id="OGE65850.1"/>
    </source>
</evidence>
<protein>
    <submittedName>
        <fullName evidence="1">Uncharacterized protein</fullName>
    </submittedName>
</protein>
<dbReference type="EMBL" id="MFDO01000004">
    <property type="protein sequence ID" value="OGE65850.1"/>
    <property type="molecule type" value="Genomic_DNA"/>
</dbReference>